<dbReference type="CDD" id="cd00063">
    <property type="entry name" value="FN3"/>
    <property type="match status" value="2"/>
</dbReference>
<proteinExistence type="predicted"/>
<dbReference type="GO" id="GO:0005886">
    <property type="term" value="C:plasma membrane"/>
    <property type="evidence" value="ECO:0007669"/>
    <property type="project" value="TreeGrafter"/>
</dbReference>
<keyword evidence="3" id="KW-0812">Transmembrane</keyword>
<dbReference type="Gene3D" id="2.60.40.10">
    <property type="entry name" value="Immunoglobulins"/>
    <property type="match status" value="3"/>
</dbReference>
<dbReference type="PANTHER" id="PTHR44170">
    <property type="entry name" value="PROTEIN SIDEKICK"/>
    <property type="match status" value="1"/>
</dbReference>
<dbReference type="SUPFAM" id="SSF48726">
    <property type="entry name" value="Immunoglobulin"/>
    <property type="match status" value="1"/>
</dbReference>
<keyword evidence="3" id="KW-0472">Membrane</keyword>
<keyword evidence="1" id="KW-1015">Disulfide bond</keyword>
<dbReference type="GO" id="GO:0098609">
    <property type="term" value="P:cell-cell adhesion"/>
    <property type="evidence" value="ECO:0007669"/>
    <property type="project" value="TreeGrafter"/>
</dbReference>
<dbReference type="OrthoDB" id="6244967at2759"/>
<feature type="compositionally biased region" description="Polar residues" evidence="2">
    <location>
        <begin position="147"/>
        <end position="161"/>
    </location>
</feature>
<dbReference type="InterPro" id="IPR013783">
    <property type="entry name" value="Ig-like_fold"/>
</dbReference>
<dbReference type="InterPro" id="IPR013151">
    <property type="entry name" value="Immunoglobulin_dom"/>
</dbReference>
<dbReference type="InterPro" id="IPR003961">
    <property type="entry name" value="FN3_dom"/>
</dbReference>
<gene>
    <name evidence="5" type="ORF">C0Q70_12460</name>
</gene>
<accession>A0A2T7P1K5</accession>
<dbReference type="AlphaFoldDB" id="A0A2T7P1K5"/>
<comment type="caution">
    <text evidence="5">The sequence shown here is derived from an EMBL/GenBank/DDBJ whole genome shotgun (WGS) entry which is preliminary data.</text>
</comment>
<evidence type="ECO:0000256" key="2">
    <source>
        <dbReference type="SAM" id="MobiDB-lite"/>
    </source>
</evidence>
<sequence length="400" mass="44697">MNVTQSNKIIKNINNKKYSQKADKTRFTLVIRNAQLEDAGLYTCEGYYANGSVLWTTTSLAVKGRPGPPTSVEVRSCHGNRAELAWRAAPPNGAKIREYSLEFNTSEEPDVWYPYYERIPGDRHEFFVDLPPYGIYTFRLLARNDIGDSQPSDVTRRSCTTPPDKPDRSPKQVVTRTHKKGYLVIEWTLQYWKSSEGRRKMQEVDITVTPDTVERHPVVRATLAGLPANIALRGQVAVRNTHYTGPPSKTIDFFTPEGTPSAVLSLPTVEVEEDYVLLSREPPVEPNGCLTDFEIGYQPVEGAQLGPVRNLKPKIDDPETLQAKITGLEPANNYRLVVSARTSSGRGKGSPVPVYMVVLPVVAGLTLIAVAVTVLLKLKRTKKQEENMNMKWKQVITSDV</sequence>
<feature type="region of interest" description="Disordered" evidence="2">
    <location>
        <begin position="147"/>
        <end position="173"/>
    </location>
</feature>
<reference evidence="5 6" key="1">
    <citation type="submission" date="2018-04" db="EMBL/GenBank/DDBJ databases">
        <title>The genome of golden apple snail Pomacea canaliculata provides insight into stress tolerance and invasive adaptation.</title>
        <authorList>
            <person name="Liu C."/>
            <person name="Liu B."/>
            <person name="Ren Y."/>
            <person name="Zhang Y."/>
            <person name="Wang H."/>
            <person name="Li S."/>
            <person name="Jiang F."/>
            <person name="Yin L."/>
            <person name="Zhang G."/>
            <person name="Qian W."/>
            <person name="Fan W."/>
        </authorList>
    </citation>
    <scope>NUCLEOTIDE SEQUENCE [LARGE SCALE GENOMIC DNA]</scope>
    <source>
        <strain evidence="5">SZHN2017</strain>
        <tissue evidence="5">Muscle</tissue>
    </source>
</reference>
<dbReference type="SMART" id="SM00060">
    <property type="entry name" value="FN3"/>
    <property type="match status" value="2"/>
</dbReference>
<feature type="domain" description="Fibronectin type-III" evidence="4">
    <location>
        <begin position="259"/>
        <end position="362"/>
    </location>
</feature>
<dbReference type="Pfam" id="PF00041">
    <property type="entry name" value="fn3"/>
    <property type="match status" value="2"/>
</dbReference>
<evidence type="ECO:0000256" key="3">
    <source>
        <dbReference type="SAM" id="Phobius"/>
    </source>
</evidence>
<dbReference type="SUPFAM" id="SSF49265">
    <property type="entry name" value="Fibronectin type III"/>
    <property type="match status" value="2"/>
</dbReference>
<feature type="transmembrane region" description="Helical" evidence="3">
    <location>
        <begin position="354"/>
        <end position="376"/>
    </location>
</feature>
<name>A0A2T7P1K5_POMCA</name>
<dbReference type="Pfam" id="PF00047">
    <property type="entry name" value="ig"/>
    <property type="match status" value="1"/>
</dbReference>
<dbReference type="InterPro" id="IPR036179">
    <property type="entry name" value="Ig-like_dom_sf"/>
</dbReference>
<dbReference type="GO" id="GO:0007411">
    <property type="term" value="P:axon guidance"/>
    <property type="evidence" value="ECO:0007669"/>
    <property type="project" value="TreeGrafter"/>
</dbReference>
<evidence type="ECO:0000313" key="6">
    <source>
        <dbReference type="Proteomes" id="UP000245119"/>
    </source>
</evidence>
<dbReference type="PANTHER" id="PTHR44170:SF6">
    <property type="entry name" value="CONTACTIN"/>
    <property type="match status" value="1"/>
</dbReference>
<keyword evidence="3" id="KW-1133">Transmembrane helix</keyword>
<organism evidence="5 6">
    <name type="scientific">Pomacea canaliculata</name>
    <name type="common">Golden apple snail</name>
    <dbReference type="NCBI Taxonomy" id="400727"/>
    <lineage>
        <taxon>Eukaryota</taxon>
        <taxon>Metazoa</taxon>
        <taxon>Spiralia</taxon>
        <taxon>Lophotrochozoa</taxon>
        <taxon>Mollusca</taxon>
        <taxon>Gastropoda</taxon>
        <taxon>Caenogastropoda</taxon>
        <taxon>Architaenioglossa</taxon>
        <taxon>Ampullarioidea</taxon>
        <taxon>Ampullariidae</taxon>
        <taxon>Pomacea</taxon>
    </lineage>
</organism>
<feature type="domain" description="Fibronectin type-III" evidence="4">
    <location>
        <begin position="68"/>
        <end position="164"/>
    </location>
</feature>
<evidence type="ECO:0000259" key="4">
    <source>
        <dbReference type="PROSITE" id="PS50853"/>
    </source>
</evidence>
<evidence type="ECO:0000313" key="5">
    <source>
        <dbReference type="EMBL" id="PVD27305.1"/>
    </source>
</evidence>
<evidence type="ECO:0000256" key="1">
    <source>
        <dbReference type="ARBA" id="ARBA00023157"/>
    </source>
</evidence>
<dbReference type="InterPro" id="IPR036116">
    <property type="entry name" value="FN3_sf"/>
</dbReference>
<keyword evidence="6" id="KW-1185">Reference proteome</keyword>
<dbReference type="Proteomes" id="UP000245119">
    <property type="component" value="Linkage Group LG7"/>
</dbReference>
<dbReference type="EMBL" id="PZQS01000007">
    <property type="protein sequence ID" value="PVD27305.1"/>
    <property type="molecule type" value="Genomic_DNA"/>
</dbReference>
<protein>
    <recommendedName>
        <fullName evidence="4">Fibronectin type-III domain-containing protein</fullName>
    </recommendedName>
</protein>
<dbReference type="PROSITE" id="PS50853">
    <property type="entry name" value="FN3"/>
    <property type="match status" value="2"/>
</dbReference>
<dbReference type="GO" id="GO:0030424">
    <property type="term" value="C:axon"/>
    <property type="evidence" value="ECO:0007669"/>
    <property type="project" value="TreeGrafter"/>
</dbReference>